<evidence type="ECO:0000313" key="1">
    <source>
        <dbReference type="EMBL" id="GAH34205.1"/>
    </source>
</evidence>
<gene>
    <name evidence="1" type="ORF">S03H2_10266</name>
</gene>
<dbReference type="AlphaFoldDB" id="X1FNV8"/>
<reference evidence="1" key="1">
    <citation type="journal article" date="2014" name="Front. Microbiol.">
        <title>High frequency of phylogenetically diverse reductive dehalogenase-homologous genes in deep subseafloor sedimentary metagenomes.</title>
        <authorList>
            <person name="Kawai M."/>
            <person name="Futagami T."/>
            <person name="Toyoda A."/>
            <person name="Takaki Y."/>
            <person name="Nishi S."/>
            <person name="Hori S."/>
            <person name="Arai W."/>
            <person name="Tsubouchi T."/>
            <person name="Morono Y."/>
            <person name="Uchiyama I."/>
            <person name="Ito T."/>
            <person name="Fujiyama A."/>
            <person name="Inagaki F."/>
            <person name="Takami H."/>
        </authorList>
    </citation>
    <scope>NUCLEOTIDE SEQUENCE</scope>
    <source>
        <strain evidence="1">Expedition CK06-06</strain>
    </source>
</reference>
<dbReference type="EMBL" id="BARU01005293">
    <property type="protein sequence ID" value="GAH34205.1"/>
    <property type="molecule type" value="Genomic_DNA"/>
</dbReference>
<sequence>MSFINEVKEAVGTITRRGRKRKKKIPKTAEEICMEELNTKTQSD</sequence>
<proteinExistence type="predicted"/>
<name>X1FNV8_9ZZZZ</name>
<organism evidence="1">
    <name type="scientific">marine sediment metagenome</name>
    <dbReference type="NCBI Taxonomy" id="412755"/>
    <lineage>
        <taxon>unclassified sequences</taxon>
        <taxon>metagenomes</taxon>
        <taxon>ecological metagenomes</taxon>
    </lineage>
</organism>
<comment type="caution">
    <text evidence="1">The sequence shown here is derived from an EMBL/GenBank/DDBJ whole genome shotgun (WGS) entry which is preliminary data.</text>
</comment>
<protein>
    <submittedName>
        <fullName evidence="1">Uncharacterized protein</fullName>
    </submittedName>
</protein>
<accession>X1FNV8</accession>